<dbReference type="Gene3D" id="1.20.1740.10">
    <property type="entry name" value="Amino acid/polyamine transporter I"/>
    <property type="match status" value="1"/>
</dbReference>
<evidence type="ECO:0000256" key="1">
    <source>
        <dbReference type="ARBA" id="ARBA00004141"/>
    </source>
</evidence>
<name>A0ABR3TGN8_9PEZI</name>
<dbReference type="PANTHER" id="PTHR43341">
    <property type="entry name" value="AMINO ACID PERMEASE"/>
    <property type="match status" value="1"/>
</dbReference>
<dbReference type="EMBL" id="JAKEKT020000078">
    <property type="protein sequence ID" value="KAL1638559.1"/>
    <property type="molecule type" value="Genomic_DNA"/>
</dbReference>
<evidence type="ECO:0000256" key="6">
    <source>
        <dbReference type="ARBA" id="ARBA00023136"/>
    </source>
</evidence>
<dbReference type="PANTHER" id="PTHR43341:SF1">
    <property type="entry name" value="GENERAL AMINO-ACID PERMEASE GAP1"/>
    <property type="match status" value="1"/>
</dbReference>
<gene>
    <name evidence="9" type="ORF">SLS58_008772</name>
</gene>
<evidence type="ECO:0000259" key="8">
    <source>
        <dbReference type="Pfam" id="PF00324"/>
    </source>
</evidence>
<proteinExistence type="predicted"/>
<keyword evidence="3 7" id="KW-0812">Transmembrane</keyword>
<organism evidence="9 10">
    <name type="scientific">Diplodia intermedia</name>
    <dbReference type="NCBI Taxonomy" id="856260"/>
    <lineage>
        <taxon>Eukaryota</taxon>
        <taxon>Fungi</taxon>
        <taxon>Dikarya</taxon>
        <taxon>Ascomycota</taxon>
        <taxon>Pezizomycotina</taxon>
        <taxon>Dothideomycetes</taxon>
        <taxon>Dothideomycetes incertae sedis</taxon>
        <taxon>Botryosphaeriales</taxon>
        <taxon>Botryosphaeriaceae</taxon>
        <taxon>Diplodia</taxon>
    </lineage>
</organism>
<dbReference type="Proteomes" id="UP001521184">
    <property type="component" value="Unassembled WGS sequence"/>
</dbReference>
<keyword evidence="10" id="KW-1185">Reference proteome</keyword>
<feature type="transmembrane region" description="Helical" evidence="7">
    <location>
        <begin position="43"/>
        <end position="65"/>
    </location>
</feature>
<dbReference type="InterPro" id="IPR050524">
    <property type="entry name" value="APC_YAT"/>
</dbReference>
<reference evidence="9 10" key="1">
    <citation type="journal article" date="2023" name="Plant Dis.">
        <title>First Report of Diplodia intermedia Causing Canker and Dieback Diseases on Apple Trees in Canada.</title>
        <authorList>
            <person name="Ellouze W."/>
            <person name="Ilyukhin E."/>
            <person name="Sulman M."/>
            <person name="Ali S."/>
        </authorList>
    </citation>
    <scope>NUCLEOTIDE SEQUENCE [LARGE SCALE GENOMIC DNA]</scope>
    <source>
        <strain evidence="9 10">M45-28</strain>
    </source>
</reference>
<accession>A0ABR3TGN8</accession>
<feature type="transmembrane region" description="Helical" evidence="7">
    <location>
        <begin position="98"/>
        <end position="120"/>
    </location>
</feature>
<comment type="caution">
    <text evidence="9">The sequence shown here is derived from an EMBL/GenBank/DDBJ whole genome shotgun (WGS) entry which is preliminary data.</text>
</comment>
<protein>
    <recommendedName>
        <fullName evidence="8">Amino acid permease/ SLC12A domain-containing protein</fullName>
    </recommendedName>
</protein>
<evidence type="ECO:0000256" key="4">
    <source>
        <dbReference type="ARBA" id="ARBA00022970"/>
    </source>
</evidence>
<evidence type="ECO:0000256" key="7">
    <source>
        <dbReference type="SAM" id="Phobius"/>
    </source>
</evidence>
<keyword evidence="6 7" id="KW-0472">Membrane</keyword>
<comment type="subcellular location">
    <subcellularLocation>
        <location evidence="1">Membrane</location>
        <topology evidence="1">Multi-pass membrane protein</topology>
    </subcellularLocation>
</comment>
<evidence type="ECO:0000256" key="3">
    <source>
        <dbReference type="ARBA" id="ARBA00022692"/>
    </source>
</evidence>
<keyword evidence="4" id="KW-0029">Amino-acid transport</keyword>
<keyword evidence="2" id="KW-0813">Transport</keyword>
<keyword evidence="5 7" id="KW-1133">Transmembrane helix</keyword>
<feature type="transmembrane region" description="Helical" evidence="7">
    <location>
        <begin position="72"/>
        <end position="92"/>
    </location>
</feature>
<dbReference type="InterPro" id="IPR004841">
    <property type="entry name" value="AA-permease/SLC12A_dom"/>
</dbReference>
<evidence type="ECO:0000256" key="2">
    <source>
        <dbReference type="ARBA" id="ARBA00022448"/>
    </source>
</evidence>
<evidence type="ECO:0000256" key="5">
    <source>
        <dbReference type="ARBA" id="ARBA00022989"/>
    </source>
</evidence>
<evidence type="ECO:0000313" key="9">
    <source>
        <dbReference type="EMBL" id="KAL1638559.1"/>
    </source>
</evidence>
<evidence type="ECO:0000313" key="10">
    <source>
        <dbReference type="Proteomes" id="UP001521184"/>
    </source>
</evidence>
<sequence length="146" mass="16112">MTVAFPVSGNFVNYAQRWLDPSLAFAAGFAEWLGSSSVDEKPFAGWTAVSSAEATVFTVIVNYWAEESVHKAVWLTVFMLFVIGLFLLPNRYFAYYEYFAGLLKIIGLTIVIIVSIVIIAGGGPTGRVHNGEYWRTLPVFANGFQA</sequence>
<dbReference type="Pfam" id="PF00324">
    <property type="entry name" value="AA_permease"/>
    <property type="match status" value="1"/>
</dbReference>
<feature type="domain" description="Amino acid permease/ SLC12A" evidence="8">
    <location>
        <begin position="1"/>
        <end position="136"/>
    </location>
</feature>